<comment type="caution">
    <text evidence="2">The sequence shown here is derived from an EMBL/GenBank/DDBJ whole genome shotgun (WGS) entry which is preliminary data.</text>
</comment>
<feature type="signal peptide" evidence="1">
    <location>
        <begin position="1"/>
        <end position="25"/>
    </location>
</feature>
<organism evidence="2 3">
    <name type="scientific">Geobacter argillaceus</name>
    <dbReference type="NCBI Taxonomy" id="345631"/>
    <lineage>
        <taxon>Bacteria</taxon>
        <taxon>Pseudomonadati</taxon>
        <taxon>Thermodesulfobacteriota</taxon>
        <taxon>Desulfuromonadia</taxon>
        <taxon>Geobacterales</taxon>
        <taxon>Geobacteraceae</taxon>
        <taxon>Geobacter</taxon>
    </lineage>
</organism>
<accession>A0A562VMP5</accession>
<dbReference type="PROSITE" id="PS51257">
    <property type="entry name" value="PROKAR_LIPOPROTEIN"/>
    <property type="match status" value="1"/>
</dbReference>
<keyword evidence="3" id="KW-1185">Reference proteome</keyword>
<feature type="chain" id="PRO_5021905391" description="PilJ/NarX-like methyl-accepting chemotaxis transducer" evidence="1">
    <location>
        <begin position="26"/>
        <end position="294"/>
    </location>
</feature>
<sequence>MTRFLSKLMLSILVLGAITACAPVAAELRSGACNGIQEENVRLRERVRQLETSSLTIDSLAQKKFQRLQDLARETRAQRTAMADFAGFVTWMTDSLAGYKRYVEAGSVAAGFARLLPIPYAGQAGMFAKFVSHFALSLSEASAAINRYSASSQLFLKQVDVLGSSPEGKGKEIAELSRFVDGQLLKDMADVRLKLGTTAELSASTLSFLEGLHQYLGTGDEYFAKTKAFLTRKDEKVDKGYLTASIEGLKGRAGSFNAKLKGFDESARRSSPLIQSLSAYDELMRELEKAQKNS</sequence>
<dbReference type="Proteomes" id="UP000319449">
    <property type="component" value="Unassembled WGS sequence"/>
</dbReference>
<dbReference type="AlphaFoldDB" id="A0A562VMP5"/>
<proteinExistence type="predicted"/>
<dbReference type="EMBL" id="VLLN01000011">
    <property type="protein sequence ID" value="TWJ19165.1"/>
    <property type="molecule type" value="Genomic_DNA"/>
</dbReference>
<evidence type="ECO:0000313" key="2">
    <source>
        <dbReference type="EMBL" id="TWJ19165.1"/>
    </source>
</evidence>
<evidence type="ECO:0008006" key="4">
    <source>
        <dbReference type="Google" id="ProtNLM"/>
    </source>
</evidence>
<keyword evidence="1" id="KW-0732">Signal</keyword>
<evidence type="ECO:0000313" key="3">
    <source>
        <dbReference type="Proteomes" id="UP000319449"/>
    </source>
</evidence>
<dbReference type="RefSeq" id="WP_145022354.1">
    <property type="nucleotide sequence ID" value="NZ_VLLN01000011.1"/>
</dbReference>
<name>A0A562VMP5_9BACT</name>
<protein>
    <recommendedName>
        <fullName evidence="4">PilJ/NarX-like methyl-accepting chemotaxis transducer</fullName>
    </recommendedName>
</protein>
<reference evidence="2 3" key="1">
    <citation type="submission" date="2019-07" db="EMBL/GenBank/DDBJ databases">
        <title>Genomic Encyclopedia of Archaeal and Bacterial Type Strains, Phase II (KMG-II): from individual species to whole genera.</title>
        <authorList>
            <person name="Goeker M."/>
        </authorList>
    </citation>
    <scope>NUCLEOTIDE SEQUENCE [LARGE SCALE GENOMIC DNA]</scope>
    <source>
        <strain evidence="2 3">ATCC BAA-1139</strain>
    </source>
</reference>
<gene>
    <name evidence="2" type="ORF">JN12_02112</name>
</gene>
<dbReference type="OrthoDB" id="5392767at2"/>
<evidence type="ECO:0000256" key="1">
    <source>
        <dbReference type="SAM" id="SignalP"/>
    </source>
</evidence>